<feature type="transmembrane region" description="Helical" evidence="8">
    <location>
        <begin position="312"/>
        <end position="338"/>
    </location>
</feature>
<sequence>MFVALRDIRFARGRFALMGVVVALITTLVVFLYGLTGGLARAATSAVSALPADVIVFGAPGGAAPQVSFSGSSVGAAQQAAWRKVPGVRAVRPLGLAMTRLTGDGRTGSVGVLGGGPPLLPAARTGAAPHDGQVLLGASAARRFRAAPGDTVTLGTRRLTVSGVGPDLSYAHADAVWTTPATWRQVTGARQPTVLAVTGHPAAGSATPDGTVAAGRAEALAGVDGYAAEHGSLQLVQGFLFAVSALVTGAFFTVWTVQRAPAIALLKAVGASSGYLVRDALAQALAVLAAGAALGAGAGALGGALAGRTVPFAVGAGTVAVPVAVMIGLGLAGSALAVRRITSVDPLTALGAGR</sequence>
<evidence type="ECO:0000256" key="2">
    <source>
        <dbReference type="ARBA" id="ARBA00022448"/>
    </source>
</evidence>
<evidence type="ECO:0000256" key="1">
    <source>
        <dbReference type="ARBA" id="ARBA00004651"/>
    </source>
</evidence>
<evidence type="ECO:0000313" key="11">
    <source>
        <dbReference type="EMBL" id="AEW97068.1"/>
    </source>
</evidence>
<dbReference type="EMBL" id="CP003219">
    <property type="protein sequence ID" value="AEW97068.1"/>
    <property type="molecule type" value="Genomic_DNA"/>
</dbReference>
<feature type="domain" description="MacB-like periplasmic core" evidence="10">
    <location>
        <begin position="22"/>
        <end position="187"/>
    </location>
</feature>
<feature type="domain" description="ABC3 transporter permease C-terminal" evidence="9">
    <location>
        <begin position="239"/>
        <end position="346"/>
    </location>
</feature>
<dbReference type="eggNOG" id="COG0577">
    <property type="taxonomic scope" value="Bacteria"/>
</dbReference>
<dbReference type="InterPro" id="IPR051125">
    <property type="entry name" value="ABC-4/HrtB_transporter"/>
</dbReference>
<evidence type="ECO:0000256" key="6">
    <source>
        <dbReference type="ARBA" id="ARBA00023136"/>
    </source>
</evidence>
<dbReference type="Pfam" id="PF02687">
    <property type="entry name" value="FtsX"/>
    <property type="match status" value="1"/>
</dbReference>
<dbReference type="InterPro" id="IPR025857">
    <property type="entry name" value="MacB_PCD"/>
</dbReference>
<dbReference type="KEGG" id="sct:SCAT_4704"/>
<keyword evidence="2" id="KW-0813">Transport</keyword>
<dbReference type="GO" id="GO:0005886">
    <property type="term" value="C:plasma membrane"/>
    <property type="evidence" value="ECO:0007669"/>
    <property type="project" value="UniProtKB-SubCell"/>
</dbReference>
<dbReference type="OrthoDB" id="5242186at2"/>
<feature type="transmembrane region" description="Helical" evidence="8">
    <location>
        <begin position="15"/>
        <end position="35"/>
    </location>
</feature>
<gene>
    <name evidence="11" type="ordered locus">SCATT_46970</name>
</gene>
<feature type="transmembrane region" description="Helical" evidence="8">
    <location>
        <begin position="284"/>
        <end position="306"/>
    </location>
</feature>
<feature type="transmembrane region" description="Helical" evidence="8">
    <location>
        <begin position="235"/>
        <end position="254"/>
    </location>
</feature>
<evidence type="ECO:0000256" key="7">
    <source>
        <dbReference type="ARBA" id="ARBA00038076"/>
    </source>
</evidence>
<keyword evidence="12" id="KW-1185">Reference proteome</keyword>
<evidence type="ECO:0000259" key="10">
    <source>
        <dbReference type="Pfam" id="PF12704"/>
    </source>
</evidence>
<evidence type="ECO:0000259" key="9">
    <source>
        <dbReference type="Pfam" id="PF02687"/>
    </source>
</evidence>
<reference evidence="12" key="1">
    <citation type="submission" date="2011-12" db="EMBL/GenBank/DDBJ databases">
        <title>Complete genome sequence of Streptomyces cattleya strain DSM 46488.</title>
        <authorList>
            <person name="Ou H.-Y."/>
            <person name="Li P."/>
            <person name="Zhao C."/>
            <person name="O'Hagan D."/>
            <person name="Deng Z."/>
        </authorList>
    </citation>
    <scope>NUCLEOTIDE SEQUENCE [LARGE SCALE GENOMIC DNA]</scope>
    <source>
        <strain evidence="12">ATCC 35852 / DSM 46488 / JCM 4925 / NBRC 14057 / NRRL 8057</strain>
    </source>
</reference>
<comment type="similarity">
    <text evidence="7">Belongs to the ABC-4 integral membrane protein family.</text>
</comment>
<dbReference type="KEGG" id="scy:SCATT_46970"/>
<dbReference type="PANTHER" id="PTHR43738:SF1">
    <property type="entry name" value="HEMIN TRANSPORT SYSTEM PERMEASE PROTEIN HRTB-RELATED"/>
    <property type="match status" value="1"/>
</dbReference>
<keyword evidence="4 8" id="KW-0812">Transmembrane</keyword>
<proteinExistence type="inferred from homology"/>
<evidence type="ECO:0000256" key="8">
    <source>
        <dbReference type="SAM" id="Phobius"/>
    </source>
</evidence>
<evidence type="ECO:0000256" key="4">
    <source>
        <dbReference type="ARBA" id="ARBA00022692"/>
    </source>
</evidence>
<name>F8JQP8_STREN</name>
<evidence type="ECO:0000313" key="12">
    <source>
        <dbReference type="Proteomes" id="UP000007842"/>
    </source>
</evidence>
<organism evidence="11 12">
    <name type="scientific">Streptantibioticus cattleyicolor (strain ATCC 35852 / DSM 46488 / JCM 4925 / NBRC 14057 / NRRL 8057)</name>
    <name type="common">Streptomyces cattleya</name>
    <dbReference type="NCBI Taxonomy" id="1003195"/>
    <lineage>
        <taxon>Bacteria</taxon>
        <taxon>Bacillati</taxon>
        <taxon>Actinomycetota</taxon>
        <taxon>Actinomycetes</taxon>
        <taxon>Kitasatosporales</taxon>
        <taxon>Streptomycetaceae</taxon>
        <taxon>Streptantibioticus</taxon>
    </lineage>
</organism>
<comment type="subcellular location">
    <subcellularLocation>
        <location evidence="1">Cell membrane</location>
        <topology evidence="1">Multi-pass membrane protein</topology>
    </subcellularLocation>
</comment>
<protein>
    <submittedName>
        <fullName evidence="11">Putative ABC transporter, permease protein</fullName>
    </submittedName>
</protein>
<dbReference type="PATRIC" id="fig|1003195.11.peg.6138"/>
<accession>F8JQP8</accession>
<accession>G8WT45</accession>
<dbReference type="HOGENOM" id="CLU_060907_0_0_11"/>
<dbReference type="Proteomes" id="UP000007842">
    <property type="component" value="Chromosome"/>
</dbReference>
<keyword evidence="3" id="KW-1003">Cell membrane</keyword>
<dbReference type="AlphaFoldDB" id="F8JQP8"/>
<dbReference type="STRING" id="1003195.SCATT_46970"/>
<dbReference type="PANTHER" id="PTHR43738">
    <property type="entry name" value="ABC TRANSPORTER, MEMBRANE PROTEIN"/>
    <property type="match status" value="1"/>
</dbReference>
<evidence type="ECO:0000256" key="3">
    <source>
        <dbReference type="ARBA" id="ARBA00022475"/>
    </source>
</evidence>
<evidence type="ECO:0000256" key="5">
    <source>
        <dbReference type="ARBA" id="ARBA00022989"/>
    </source>
</evidence>
<keyword evidence="5 8" id="KW-1133">Transmembrane helix</keyword>
<dbReference type="RefSeq" id="WP_014145408.1">
    <property type="nucleotide sequence ID" value="NC_016111.1"/>
</dbReference>
<dbReference type="Pfam" id="PF12704">
    <property type="entry name" value="MacB_PCD"/>
    <property type="match status" value="1"/>
</dbReference>
<dbReference type="InterPro" id="IPR003838">
    <property type="entry name" value="ABC3_permease_C"/>
</dbReference>
<keyword evidence="6 8" id="KW-0472">Membrane</keyword>